<protein>
    <submittedName>
        <fullName evidence="2">T9SS type A sorting domain-containing protein</fullName>
    </submittedName>
</protein>
<name>A0A927GIJ5_9BACT</name>
<organism evidence="2 3">
    <name type="scientific">Hymenobacter montanus</name>
    <dbReference type="NCBI Taxonomy" id="2771359"/>
    <lineage>
        <taxon>Bacteria</taxon>
        <taxon>Pseudomonadati</taxon>
        <taxon>Bacteroidota</taxon>
        <taxon>Cytophagia</taxon>
        <taxon>Cytophagales</taxon>
        <taxon>Hymenobacteraceae</taxon>
        <taxon>Hymenobacter</taxon>
    </lineage>
</organism>
<gene>
    <name evidence="2" type="ORF">IC235_04755</name>
</gene>
<evidence type="ECO:0000313" key="3">
    <source>
        <dbReference type="Proteomes" id="UP000612233"/>
    </source>
</evidence>
<comment type="caution">
    <text evidence="2">The sequence shown here is derived from an EMBL/GenBank/DDBJ whole genome shotgun (WGS) entry which is preliminary data.</text>
</comment>
<accession>A0A927GIJ5</accession>
<dbReference type="EMBL" id="JACXAD010000004">
    <property type="protein sequence ID" value="MBD2767199.1"/>
    <property type="molecule type" value="Genomic_DNA"/>
</dbReference>
<reference evidence="2" key="1">
    <citation type="submission" date="2020-09" db="EMBL/GenBank/DDBJ databases">
        <authorList>
            <person name="Kim M.K."/>
        </authorList>
    </citation>
    <scope>NUCLEOTIDE SEQUENCE</scope>
    <source>
        <strain evidence="2">BT664</strain>
    </source>
</reference>
<dbReference type="Pfam" id="PF18962">
    <property type="entry name" value="Por_Secre_tail"/>
    <property type="match status" value="1"/>
</dbReference>
<dbReference type="NCBIfam" id="TIGR04183">
    <property type="entry name" value="Por_Secre_tail"/>
    <property type="match status" value="1"/>
</dbReference>
<sequence length="62" mass="6586">MPMEVTLLDLLGKAVLTPTCVSAAQMQQNGVELNTSHLAAGLYVVRVTTSDGIFTTKVAIEH</sequence>
<feature type="domain" description="Secretion system C-terminal sorting" evidence="1">
    <location>
        <begin position="4"/>
        <end position="60"/>
    </location>
</feature>
<dbReference type="AlphaFoldDB" id="A0A927GIJ5"/>
<dbReference type="InterPro" id="IPR026444">
    <property type="entry name" value="Secre_tail"/>
</dbReference>
<proteinExistence type="predicted"/>
<keyword evidence="3" id="KW-1185">Reference proteome</keyword>
<dbReference type="Proteomes" id="UP000612233">
    <property type="component" value="Unassembled WGS sequence"/>
</dbReference>
<evidence type="ECO:0000313" key="2">
    <source>
        <dbReference type="EMBL" id="MBD2767199.1"/>
    </source>
</evidence>
<dbReference type="RefSeq" id="WP_191004031.1">
    <property type="nucleotide sequence ID" value="NZ_JACXAD010000004.1"/>
</dbReference>
<evidence type="ECO:0000259" key="1">
    <source>
        <dbReference type="Pfam" id="PF18962"/>
    </source>
</evidence>